<keyword evidence="2" id="KW-1185">Reference proteome</keyword>
<dbReference type="Proteomes" id="UP001157034">
    <property type="component" value="Unassembled WGS sequence"/>
</dbReference>
<proteinExistence type="predicted"/>
<reference evidence="2" key="1">
    <citation type="journal article" date="2019" name="Int. J. Syst. Evol. Microbiol.">
        <title>The Global Catalogue of Microorganisms (GCM) 10K type strain sequencing project: providing services to taxonomists for standard genome sequencing and annotation.</title>
        <authorList>
            <consortium name="The Broad Institute Genomics Platform"/>
            <consortium name="The Broad Institute Genome Sequencing Center for Infectious Disease"/>
            <person name="Wu L."/>
            <person name="Ma J."/>
        </authorList>
    </citation>
    <scope>NUCLEOTIDE SEQUENCE [LARGE SCALE GENOMIC DNA]</scope>
    <source>
        <strain evidence="2">NBRC 108894</strain>
    </source>
</reference>
<organism evidence="1 2">
    <name type="scientific">Pseudolysinimonas kribbensis</name>
    <dbReference type="NCBI Taxonomy" id="433641"/>
    <lineage>
        <taxon>Bacteria</taxon>
        <taxon>Bacillati</taxon>
        <taxon>Actinomycetota</taxon>
        <taxon>Actinomycetes</taxon>
        <taxon>Micrococcales</taxon>
        <taxon>Microbacteriaceae</taxon>
        <taxon>Pseudolysinimonas</taxon>
    </lineage>
</organism>
<evidence type="ECO:0000313" key="2">
    <source>
        <dbReference type="Proteomes" id="UP001157034"/>
    </source>
</evidence>
<sequence length="45" mass="4748">MAALADDVVVLERGAVTQRGALAELRAAPATPYVERLVAEGGQRR</sequence>
<name>A0ABQ6K897_9MICO</name>
<dbReference type="EMBL" id="BSVB01000001">
    <property type="protein sequence ID" value="GMA95042.1"/>
    <property type="molecule type" value="Genomic_DNA"/>
</dbReference>
<gene>
    <name evidence="1" type="ORF">GCM10025881_18660</name>
</gene>
<protein>
    <recommendedName>
        <fullName evidence="3">ABC transporter ATP-binding protein</fullName>
    </recommendedName>
</protein>
<evidence type="ECO:0000313" key="1">
    <source>
        <dbReference type="EMBL" id="GMA95042.1"/>
    </source>
</evidence>
<evidence type="ECO:0008006" key="3">
    <source>
        <dbReference type="Google" id="ProtNLM"/>
    </source>
</evidence>
<accession>A0ABQ6K897</accession>
<comment type="caution">
    <text evidence="1">The sequence shown here is derived from an EMBL/GenBank/DDBJ whole genome shotgun (WGS) entry which is preliminary data.</text>
</comment>